<evidence type="ECO:0000256" key="1">
    <source>
        <dbReference type="SAM" id="SignalP"/>
    </source>
</evidence>
<dbReference type="InterPro" id="IPR002591">
    <property type="entry name" value="Phosphodiest/P_Trfase"/>
</dbReference>
<proteinExistence type="predicted"/>
<dbReference type="InterPro" id="IPR017850">
    <property type="entry name" value="Alkaline_phosphatase_core_sf"/>
</dbReference>
<dbReference type="KEGG" id="tbv:H9L17_12460"/>
<reference evidence="2 3" key="1">
    <citation type="submission" date="2020-08" db="EMBL/GenBank/DDBJ databases">
        <title>Genome sequence of Thermomonas brevis KACC 16975T.</title>
        <authorList>
            <person name="Hyun D.-W."/>
            <person name="Bae J.-W."/>
        </authorList>
    </citation>
    <scope>NUCLEOTIDE SEQUENCE [LARGE SCALE GENOMIC DNA]</scope>
    <source>
        <strain evidence="2 3">KACC 16975</strain>
    </source>
</reference>
<dbReference type="Pfam" id="PF01663">
    <property type="entry name" value="Phosphodiest"/>
    <property type="match status" value="1"/>
</dbReference>
<protein>
    <submittedName>
        <fullName evidence="2">Alkaline phosphatase family protein</fullName>
    </submittedName>
</protein>
<dbReference type="Proteomes" id="UP000515977">
    <property type="component" value="Chromosome"/>
</dbReference>
<dbReference type="PROSITE" id="PS51257">
    <property type="entry name" value="PROKAR_LIPOPROTEIN"/>
    <property type="match status" value="1"/>
</dbReference>
<dbReference type="GO" id="GO:0016787">
    <property type="term" value="F:hydrolase activity"/>
    <property type="evidence" value="ECO:0007669"/>
    <property type="project" value="UniProtKB-ARBA"/>
</dbReference>
<dbReference type="RefSeq" id="WP_187569755.1">
    <property type="nucleotide sequence ID" value="NZ_CP060711.1"/>
</dbReference>
<dbReference type="AlphaFoldDB" id="A0A7G9QRL8"/>
<dbReference type="EMBL" id="CP060711">
    <property type="protein sequence ID" value="QNN45993.1"/>
    <property type="molecule type" value="Genomic_DNA"/>
</dbReference>
<dbReference type="PANTHER" id="PTHR10151:SF120">
    <property type="entry name" value="BIS(5'-ADENOSYL)-TRIPHOSPHATASE"/>
    <property type="match status" value="1"/>
</dbReference>
<keyword evidence="1" id="KW-0732">Signal</keyword>
<keyword evidence="3" id="KW-1185">Reference proteome</keyword>
<organism evidence="2 3">
    <name type="scientific">Thermomonas brevis</name>
    <dbReference type="NCBI Taxonomy" id="215691"/>
    <lineage>
        <taxon>Bacteria</taxon>
        <taxon>Pseudomonadati</taxon>
        <taxon>Pseudomonadota</taxon>
        <taxon>Gammaproteobacteria</taxon>
        <taxon>Lysobacterales</taxon>
        <taxon>Lysobacteraceae</taxon>
        <taxon>Thermomonas</taxon>
    </lineage>
</organism>
<name>A0A7G9QRL8_9GAMM</name>
<evidence type="ECO:0000313" key="3">
    <source>
        <dbReference type="Proteomes" id="UP000515977"/>
    </source>
</evidence>
<feature type="chain" id="PRO_5028819006" evidence="1">
    <location>
        <begin position="26"/>
        <end position="412"/>
    </location>
</feature>
<evidence type="ECO:0000313" key="2">
    <source>
        <dbReference type="EMBL" id="QNN45993.1"/>
    </source>
</evidence>
<dbReference type="SUPFAM" id="SSF53649">
    <property type="entry name" value="Alkaline phosphatase-like"/>
    <property type="match status" value="1"/>
</dbReference>
<dbReference type="PANTHER" id="PTHR10151">
    <property type="entry name" value="ECTONUCLEOTIDE PYROPHOSPHATASE/PHOSPHODIESTERASE"/>
    <property type="match status" value="1"/>
</dbReference>
<dbReference type="CDD" id="cd16018">
    <property type="entry name" value="Enpp"/>
    <property type="match status" value="1"/>
</dbReference>
<accession>A0A7G9QRL8</accession>
<gene>
    <name evidence="2" type="ORF">H9L17_12460</name>
</gene>
<feature type="signal peptide" evidence="1">
    <location>
        <begin position="1"/>
        <end position="25"/>
    </location>
</feature>
<dbReference type="Gene3D" id="3.40.720.10">
    <property type="entry name" value="Alkaline Phosphatase, subunit A"/>
    <property type="match status" value="1"/>
</dbReference>
<dbReference type="Gene3D" id="3.30.1360.180">
    <property type="match status" value="1"/>
</dbReference>
<sequence>MPSFLRALALALLLLSAGCATPPPAHRTATLLLISVDGLRPADVNAAAMPALSALGDANVRAEGMRPSYPALTFPNHYALVTGLRPDRHGIVHNSMADAALGKFRTSDRAAVETGGWWGGAPVWVSAQRAGLRTATMFWPGSEADIDGVRPWQWRPYRDGTRAADSVAQVLQWLALPARERPRFVTMYLDQVDEASHDHGPDSPQAAAARREVDAAIAQLLQGLRDAGQMDAVNLLVVSDHGFETIPPGHVLRVEDMAPADVAEAVSDGQVIGFAPLPGRTAEAERLLLGRHAHYECWRKHELPARWHYGTHPRIPAIVCQMDAGWDALWPKKYANAMQRKDETRGSHGFDPDLPSMRATFIAAGPAFAHGVRLPVFDNVDVYPLLMRLLALPVEPNDGEIAPLLPALEDAQ</sequence>